<accession>A0A6G6WG35</accession>
<reference evidence="1 2" key="1">
    <citation type="submission" date="2020-02" db="EMBL/GenBank/DDBJ databases">
        <title>Full genome sequence of Nocardioides sp. R-3366.</title>
        <authorList>
            <person name="Im W.-T."/>
        </authorList>
    </citation>
    <scope>NUCLEOTIDE SEQUENCE [LARGE SCALE GENOMIC DNA]</scope>
    <source>
        <strain evidence="1 2">R-3366</strain>
    </source>
</reference>
<evidence type="ECO:0000313" key="1">
    <source>
        <dbReference type="EMBL" id="QIG44169.1"/>
    </source>
</evidence>
<proteinExistence type="predicted"/>
<sequence length="210" mass="23783">MSEYAVHFTTGADENTDGYWPVMGILSTGNLNPSRPFGLAAEYDFLDETQKSVCLSEIPLDQLDRIVENRSQFGIGFKQAFLVANGGARVWYVDDPSSLADRWRSMVAAAKAESDPAAEIWQLTPFVDLASETAWFSQWEWEREWRVPRGLSFTPDDVAFLFIPAQLHEAARSFFDEVRNENRGPSYDCLLLDASWGEDQLQKAFEDLPV</sequence>
<protein>
    <submittedName>
        <fullName evidence="1">Uncharacterized protein</fullName>
    </submittedName>
</protein>
<organism evidence="1 2">
    <name type="scientific">Nocardioides anomalus</name>
    <dbReference type="NCBI Taxonomy" id="2712223"/>
    <lineage>
        <taxon>Bacteria</taxon>
        <taxon>Bacillati</taxon>
        <taxon>Actinomycetota</taxon>
        <taxon>Actinomycetes</taxon>
        <taxon>Propionibacteriales</taxon>
        <taxon>Nocardioidaceae</taxon>
        <taxon>Nocardioides</taxon>
    </lineage>
</organism>
<evidence type="ECO:0000313" key="2">
    <source>
        <dbReference type="Proteomes" id="UP000502996"/>
    </source>
</evidence>
<dbReference type="RefSeq" id="WP_165235092.1">
    <property type="nucleotide sequence ID" value="NZ_CP049257.1"/>
</dbReference>
<dbReference type="AlphaFoldDB" id="A0A6G6WG35"/>
<dbReference type="KEGG" id="nano:G5V58_16560"/>
<gene>
    <name evidence="1" type="ORF">G5V58_16560</name>
</gene>
<name>A0A6G6WG35_9ACTN</name>
<dbReference type="Proteomes" id="UP000502996">
    <property type="component" value="Chromosome"/>
</dbReference>
<keyword evidence="2" id="KW-1185">Reference proteome</keyword>
<dbReference type="EMBL" id="CP049257">
    <property type="protein sequence ID" value="QIG44169.1"/>
    <property type="molecule type" value="Genomic_DNA"/>
</dbReference>